<feature type="transmembrane region" description="Helical" evidence="3">
    <location>
        <begin position="107"/>
        <end position="131"/>
    </location>
</feature>
<dbReference type="InterPro" id="IPR020846">
    <property type="entry name" value="MFS_dom"/>
</dbReference>
<dbReference type="Pfam" id="PF07690">
    <property type="entry name" value="MFS_1"/>
    <property type="match status" value="1"/>
</dbReference>
<evidence type="ECO:0000256" key="1">
    <source>
        <dbReference type="ARBA" id="ARBA00004141"/>
    </source>
</evidence>
<dbReference type="EMBL" id="CP111020">
    <property type="protein sequence ID" value="WAR15246.1"/>
    <property type="molecule type" value="Genomic_DNA"/>
</dbReference>
<dbReference type="Gene3D" id="1.20.1250.20">
    <property type="entry name" value="MFS general substrate transporter like domains"/>
    <property type="match status" value="2"/>
</dbReference>
<feature type="transmembrane region" description="Helical" evidence="3">
    <location>
        <begin position="322"/>
        <end position="343"/>
    </location>
</feature>
<dbReference type="PANTHER" id="PTHR11360">
    <property type="entry name" value="MONOCARBOXYLATE TRANSPORTER"/>
    <property type="match status" value="1"/>
</dbReference>
<reference evidence="5" key="1">
    <citation type="submission" date="2022-11" db="EMBL/GenBank/DDBJ databases">
        <title>Centuries of genome instability and evolution in soft-shell clam transmissible cancer (bioRxiv).</title>
        <authorList>
            <person name="Hart S.F.M."/>
            <person name="Yonemitsu M.A."/>
            <person name="Giersch R.M."/>
            <person name="Beal B.F."/>
            <person name="Arriagada G."/>
            <person name="Davis B.W."/>
            <person name="Ostrander E.A."/>
            <person name="Goff S.P."/>
            <person name="Metzger M.J."/>
        </authorList>
    </citation>
    <scope>NUCLEOTIDE SEQUENCE</scope>
    <source>
        <strain evidence="5">MELC-2E11</strain>
        <tissue evidence="5">Siphon/mantle</tissue>
    </source>
</reference>
<dbReference type="Proteomes" id="UP001164746">
    <property type="component" value="Chromosome 9"/>
</dbReference>
<accession>A0ABY7F345</accession>
<feature type="transmembrane region" description="Helical" evidence="3">
    <location>
        <begin position="52"/>
        <end position="75"/>
    </location>
</feature>
<evidence type="ECO:0000256" key="3">
    <source>
        <dbReference type="SAM" id="Phobius"/>
    </source>
</evidence>
<feature type="transmembrane region" description="Helical" evidence="3">
    <location>
        <begin position="450"/>
        <end position="470"/>
    </location>
</feature>
<proteinExistence type="predicted"/>
<feature type="region of interest" description="Disordered" evidence="2">
    <location>
        <begin position="509"/>
        <end position="533"/>
    </location>
</feature>
<dbReference type="CDD" id="cd17352">
    <property type="entry name" value="MFS_MCT_SLC16"/>
    <property type="match status" value="1"/>
</dbReference>
<feature type="transmembrane region" description="Helical" evidence="3">
    <location>
        <begin position="82"/>
        <end position="101"/>
    </location>
</feature>
<dbReference type="InterPro" id="IPR050327">
    <property type="entry name" value="Proton-linked_MCT"/>
</dbReference>
<gene>
    <name evidence="5" type="ORF">MAR_005351</name>
</gene>
<feature type="transmembrane region" description="Helical" evidence="3">
    <location>
        <begin position="476"/>
        <end position="500"/>
    </location>
</feature>
<keyword evidence="3" id="KW-0812">Transmembrane</keyword>
<feature type="transmembrane region" description="Helical" evidence="3">
    <location>
        <begin position="419"/>
        <end position="438"/>
    </location>
</feature>
<dbReference type="SUPFAM" id="SSF103473">
    <property type="entry name" value="MFS general substrate transporter"/>
    <property type="match status" value="1"/>
</dbReference>
<feature type="transmembrane region" description="Helical" evidence="3">
    <location>
        <begin position="12"/>
        <end position="40"/>
    </location>
</feature>
<feature type="transmembrane region" description="Helical" evidence="3">
    <location>
        <begin position="169"/>
        <end position="190"/>
    </location>
</feature>
<keyword evidence="3" id="KW-1133">Transmembrane helix</keyword>
<feature type="transmembrane region" description="Helical" evidence="3">
    <location>
        <begin position="143"/>
        <end position="163"/>
    </location>
</feature>
<sequence length="533" mass="57041">MSASRKQRADDGYGWVVVAAAFTINFLADGIVFSSGVLLVEFLDDFEESHGLTAFIGAIQAGMMHLIGPLAAALMERLGAQLVTVVGAVLTCIGLAASFPASTVAHLTITMGIIGGTGLGLMYLPPGALVVQYFTERRALANGIAVCGSGVGTFVFNHVMHLLISEYTWRGAVLVAAGAALNGAVFGLLLRPAPRREALPVAAVTSDEKAVKIDECREISDTIKQSVEKEMNIEITMLKKYDLPLKHPKSNEKQIEMNSVHRNSYMPSLVIDINGSGHDHVSRKCESETKLTNPGTLNRIRTTIMSAVEAVFPRELLKNRRLLMFMAFTFVFNLAFVIPFSLVPDEAISAGLSKYQATWLVSSIGITNTVSRIIMGWIGDRNGVNRPAMLVAMVALAGLAIAAVPFLPTFETKLCSTAAIGVFLGGFVMLFAVVLADMFGDDVISRSIGLAYFTVGIACFVAVPKGGWLFDVTGNYQMTFLVAGGECLLAAALLAAAISLHRNSYTVDSNLKSSHKSDKFEGQRGSVLANDKC</sequence>
<dbReference type="PANTHER" id="PTHR11360:SF284">
    <property type="entry name" value="EG:103B4.3 PROTEIN-RELATED"/>
    <property type="match status" value="1"/>
</dbReference>
<name>A0ABY7F345_MYAAR</name>
<dbReference type="InterPro" id="IPR036259">
    <property type="entry name" value="MFS_trans_sf"/>
</dbReference>
<evidence type="ECO:0000313" key="5">
    <source>
        <dbReference type="EMBL" id="WAR15246.1"/>
    </source>
</evidence>
<evidence type="ECO:0000259" key="4">
    <source>
        <dbReference type="PROSITE" id="PS50850"/>
    </source>
</evidence>
<dbReference type="PROSITE" id="PS50850">
    <property type="entry name" value="MFS"/>
    <property type="match status" value="1"/>
</dbReference>
<keyword evidence="3" id="KW-0472">Membrane</keyword>
<evidence type="ECO:0000313" key="6">
    <source>
        <dbReference type="Proteomes" id="UP001164746"/>
    </source>
</evidence>
<organism evidence="5 6">
    <name type="scientific">Mya arenaria</name>
    <name type="common">Soft-shell clam</name>
    <dbReference type="NCBI Taxonomy" id="6604"/>
    <lineage>
        <taxon>Eukaryota</taxon>
        <taxon>Metazoa</taxon>
        <taxon>Spiralia</taxon>
        <taxon>Lophotrochozoa</taxon>
        <taxon>Mollusca</taxon>
        <taxon>Bivalvia</taxon>
        <taxon>Autobranchia</taxon>
        <taxon>Heteroconchia</taxon>
        <taxon>Euheterodonta</taxon>
        <taxon>Imparidentia</taxon>
        <taxon>Neoheterodontei</taxon>
        <taxon>Myida</taxon>
        <taxon>Myoidea</taxon>
        <taxon>Myidae</taxon>
        <taxon>Mya</taxon>
    </lineage>
</organism>
<evidence type="ECO:0000256" key="2">
    <source>
        <dbReference type="SAM" id="MobiDB-lite"/>
    </source>
</evidence>
<feature type="domain" description="Major facilitator superfamily (MFS) profile" evidence="4">
    <location>
        <begin position="14"/>
        <end position="502"/>
    </location>
</feature>
<feature type="transmembrane region" description="Helical" evidence="3">
    <location>
        <begin position="355"/>
        <end position="375"/>
    </location>
</feature>
<protein>
    <submittedName>
        <fullName evidence="5">MOT12-like protein</fullName>
    </submittedName>
</protein>
<comment type="subcellular location">
    <subcellularLocation>
        <location evidence="1">Membrane</location>
        <topology evidence="1">Multi-pass membrane protein</topology>
    </subcellularLocation>
</comment>
<feature type="transmembrane region" description="Helical" evidence="3">
    <location>
        <begin position="387"/>
        <end position="407"/>
    </location>
</feature>
<dbReference type="InterPro" id="IPR011701">
    <property type="entry name" value="MFS"/>
</dbReference>
<keyword evidence="6" id="KW-1185">Reference proteome</keyword>